<dbReference type="InterPro" id="IPR001881">
    <property type="entry name" value="EGF-like_Ca-bd_dom"/>
</dbReference>
<dbReference type="PROSITE" id="PS01187">
    <property type="entry name" value="EGF_CA"/>
    <property type="match status" value="1"/>
</dbReference>
<dbReference type="InterPro" id="IPR049883">
    <property type="entry name" value="NOTCH1_EGF-like"/>
</dbReference>
<dbReference type="Proteomes" id="UP000683360">
    <property type="component" value="Unassembled WGS sequence"/>
</dbReference>
<dbReference type="InterPro" id="IPR052598">
    <property type="entry name" value="IgSF_CEA-related"/>
</dbReference>
<keyword evidence="3" id="KW-0245">EGF-like domain</keyword>
<organism evidence="12 13">
    <name type="scientific">Mytilus edulis</name>
    <name type="common">Blue mussel</name>
    <dbReference type="NCBI Taxonomy" id="6550"/>
    <lineage>
        <taxon>Eukaryota</taxon>
        <taxon>Metazoa</taxon>
        <taxon>Spiralia</taxon>
        <taxon>Lophotrochozoa</taxon>
        <taxon>Mollusca</taxon>
        <taxon>Bivalvia</taxon>
        <taxon>Autobranchia</taxon>
        <taxon>Pteriomorphia</taxon>
        <taxon>Mytilida</taxon>
        <taxon>Mytiloidea</taxon>
        <taxon>Mytilidae</taxon>
        <taxon>Mytilinae</taxon>
        <taxon>Mytilus</taxon>
    </lineage>
</organism>
<dbReference type="PROSITE" id="PS50835">
    <property type="entry name" value="IG_LIKE"/>
    <property type="match status" value="1"/>
</dbReference>
<name>A0A8S3QSR6_MYTED</name>
<evidence type="ECO:0000256" key="1">
    <source>
        <dbReference type="ARBA" id="ARBA00004613"/>
    </source>
</evidence>
<keyword evidence="10" id="KW-0812">Transmembrane</keyword>
<feature type="transmembrane region" description="Helical" evidence="10">
    <location>
        <begin position="561"/>
        <end position="584"/>
    </location>
</feature>
<dbReference type="SMART" id="SM00179">
    <property type="entry name" value="EGF_CA"/>
    <property type="match status" value="1"/>
</dbReference>
<keyword evidence="13" id="KW-1185">Reference proteome</keyword>
<dbReference type="CDD" id="cd00054">
    <property type="entry name" value="EGF_CA"/>
    <property type="match status" value="1"/>
</dbReference>
<dbReference type="InterPro" id="IPR003599">
    <property type="entry name" value="Ig_sub"/>
</dbReference>
<dbReference type="Gene3D" id="2.10.25.10">
    <property type="entry name" value="Laminin"/>
    <property type="match status" value="1"/>
</dbReference>
<feature type="domain" description="Ig-like" evidence="11">
    <location>
        <begin position="431"/>
        <end position="504"/>
    </location>
</feature>
<evidence type="ECO:0000256" key="3">
    <source>
        <dbReference type="ARBA" id="ARBA00022536"/>
    </source>
</evidence>
<dbReference type="FunFam" id="2.10.25.10:FF:000014">
    <property type="entry name" value="Latent-transforming growth factor beta-binding protein 3"/>
    <property type="match status" value="1"/>
</dbReference>
<dbReference type="PROSITE" id="PS00010">
    <property type="entry name" value="ASX_HYDROXYL"/>
    <property type="match status" value="1"/>
</dbReference>
<reference evidence="12" key="1">
    <citation type="submission" date="2021-03" db="EMBL/GenBank/DDBJ databases">
        <authorList>
            <person name="Bekaert M."/>
        </authorList>
    </citation>
    <scope>NUCLEOTIDE SEQUENCE</scope>
</reference>
<dbReference type="InterPro" id="IPR003598">
    <property type="entry name" value="Ig_sub2"/>
</dbReference>
<dbReference type="InterPro" id="IPR036179">
    <property type="entry name" value="Ig-like_dom_sf"/>
</dbReference>
<accession>A0A8S3QSR6</accession>
<evidence type="ECO:0000313" key="13">
    <source>
        <dbReference type="Proteomes" id="UP000683360"/>
    </source>
</evidence>
<evidence type="ECO:0000256" key="6">
    <source>
        <dbReference type="ARBA" id="ARBA00023157"/>
    </source>
</evidence>
<dbReference type="GO" id="GO:0005509">
    <property type="term" value="F:calcium ion binding"/>
    <property type="evidence" value="ECO:0007669"/>
    <property type="project" value="InterPro"/>
</dbReference>
<dbReference type="SMART" id="SM00409">
    <property type="entry name" value="IG"/>
    <property type="match status" value="1"/>
</dbReference>
<evidence type="ECO:0000256" key="8">
    <source>
        <dbReference type="ARBA" id="ARBA00023319"/>
    </source>
</evidence>
<protein>
    <recommendedName>
        <fullName evidence="11">Ig-like domain-containing protein</fullName>
    </recommendedName>
</protein>
<comment type="caution">
    <text evidence="12">The sequence shown here is derived from an EMBL/GenBank/DDBJ whole genome shotgun (WGS) entry which is preliminary data.</text>
</comment>
<dbReference type="PANTHER" id="PTHR44337">
    <property type="entry name" value="CARCINOEMBRYONIC ANTIGEN-RELATED CELL ADHESION MOLECULE 8"/>
    <property type="match status" value="1"/>
</dbReference>
<proteinExistence type="predicted"/>
<dbReference type="InterPro" id="IPR007110">
    <property type="entry name" value="Ig-like_dom"/>
</dbReference>
<dbReference type="Gene3D" id="2.60.40.10">
    <property type="entry name" value="Immunoglobulins"/>
    <property type="match status" value="1"/>
</dbReference>
<dbReference type="Pfam" id="PF07645">
    <property type="entry name" value="EGF_CA"/>
    <property type="match status" value="1"/>
</dbReference>
<keyword evidence="7" id="KW-0325">Glycoprotein</keyword>
<evidence type="ECO:0000313" key="12">
    <source>
        <dbReference type="EMBL" id="CAG2199971.1"/>
    </source>
</evidence>
<keyword evidence="9" id="KW-0175">Coiled coil</keyword>
<keyword evidence="8" id="KW-0393">Immunoglobulin domain</keyword>
<dbReference type="SUPFAM" id="SSF57196">
    <property type="entry name" value="EGF/Laminin"/>
    <property type="match status" value="1"/>
</dbReference>
<dbReference type="OrthoDB" id="6138780at2759"/>
<keyword evidence="2" id="KW-0964">Secreted</keyword>
<dbReference type="GO" id="GO:0005576">
    <property type="term" value="C:extracellular region"/>
    <property type="evidence" value="ECO:0007669"/>
    <property type="project" value="UniProtKB-SubCell"/>
</dbReference>
<keyword evidence="10" id="KW-0472">Membrane</keyword>
<keyword evidence="5" id="KW-0677">Repeat</keyword>
<dbReference type="AlphaFoldDB" id="A0A8S3QSR6"/>
<dbReference type="InterPro" id="IPR000152">
    <property type="entry name" value="EGF-type_Asp/Asn_hydroxyl_site"/>
</dbReference>
<keyword evidence="6" id="KW-1015">Disulfide bond</keyword>
<evidence type="ECO:0000256" key="9">
    <source>
        <dbReference type="SAM" id="Coils"/>
    </source>
</evidence>
<dbReference type="InterPro" id="IPR018097">
    <property type="entry name" value="EGF_Ca-bd_CS"/>
</dbReference>
<evidence type="ECO:0000256" key="5">
    <source>
        <dbReference type="ARBA" id="ARBA00022737"/>
    </source>
</evidence>
<evidence type="ECO:0000256" key="10">
    <source>
        <dbReference type="SAM" id="Phobius"/>
    </source>
</evidence>
<dbReference type="InterPro" id="IPR013783">
    <property type="entry name" value="Ig-like_fold"/>
</dbReference>
<dbReference type="EMBL" id="CAJPWZ010000730">
    <property type="protein sequence ID" value="CAG2199971.1"/>
    <property type="molecule type" value="Genomic_DNA"/>
</dbReference>
<dbReference type="SMART" id="SM00408">
    <property type="entry name" value="IGc2"/>
    <property type="match status" value="1"/>
</dbReference>
<feature type="coiled-coil region" evidence="9">
    <location>
        <begin position="278"/>
        <end position="328"/>
    </location>
</feature>
<gene>
    <name evidence="12" type="ORF">MEDL_14694</name>
</gene>
<evidence type="ECO:0000256" key="7">
    <source>
        <dbReference type="ARBA" id="ARBA00023180"/>
    </source>
</evidence>
<keyword evidence="4" id="KW-0732">Signal</keyword>
<dbReference type="Pfam" id="PF13927">
    <property type="entry name" value="Ig_3"/>
    <property type="match status" value="1"/>
</dbReference>
<sequence length="629" mass="70550">MLAFDSAKAVLTGAQIVVDKARIFLDVAVNFLEVTKNGLQMAKVGLEVAKGAIDLLKVTLSAALHVFDFLVLDLQKAIDVKNCGFEIEMSIWDKALFEIGCDVKAFGLGWKTFRFWFDFRNPITSMWRVAKGTIDALLDSITNIFGKRKRRDISFKAMSRLHHIFKIYKKDTFYSTGNQSEYLTNTVFKTMYDDNFQNNSINEHDYRVMLFQENCLSFDDIHSFLSMAVIKLLDISNETVSQLNVMSMFNEQTPKITTETSIYDLTVESSGISAEYALKDYNLTYEDLNAILEEVKHNLTGDPLIVEVEELKREANEMTKSAINAANSVSAVPFWIFQLENMTAENFNRSECANFRDCVLHSISILYDLFTDDSIENAVLNRQLMSSIEDILQILLTNDSLTVTQTHLMSLELNDSLTAMNSSNMFCSTPPTFVTQPQNQTVLLGSQIHLYCNALGDPPPTIVWYFNDSMLENTEGAELTIDKATNQNSGIYSCMAGNVVTNITSGDAFILAKDINECTDQLSVCQQVCINTNGSYYCQCGRNYNLENDGKTCSAENNIELIIAAGVVVGVVTVVAAVVLFKLWKTRQLRKMKIRPSSGNVAISQPEQVHDTDPAKAKRMQTTNCITYT</sequence>
<dbReference type="PANTHER" id="PTHR44337:SF8">
    <property type="entry name" value="IMMUNOGLOBULIN SUBTYPE DOMAIN-CONTAINING PROTEIN"/>
    <property type="match status" value="1"/>
</dbReference>
<evidence type="ECO:0000256" key="2">
    <source>
        <dbReference type="ARBA" id="ARBA00022525"/>
    </source>
</evidence>
<dbReference type="SUPFAM" id="SSF48726">
    <property type="entry name" value="Immunoglobulin"/>
    <property type="match status" value="1"/>
</dbReference>
<comment type="subcellular location">
    <subcellularLocation>
        <location evidence="1">Secreted</location>
    </subcellularLocation>
</comment>
<evidence type="ECO:0000259" key="11">
    <source>
        <dbReference type="PROSITE" id="PS50835"/>
    </source>
</evidence>
<evidence type="ECO:0000256" key="4">
    <source>
        <dbReference type="ARBA" id="ARBA00022729"/>
    </source>
</evidence>
<keyword evidence="10" id="KW-1133">Transmembrane helix</keyword>